<feature type="active site" description="Proton donor" evidence="2">
    <location>
        <position position="574"/>
    </location>
</feature>
<comment type="similarity">
    <text evidence="1 4">Belongs to the GMC oxidoreductase family.</text>
</comment>
<dbReference type="Proteomes" id="UP001153737">
    <property type="component" value="Chromosome 8"/>
</dbReference>
<evidence type="ECO:0000256" key="5">
    <source>
        <dbReference type="SAM" id="SignalP"/>
    </source>
</evidence>
<keyword evidence="4" id="KW-0285">Flavoprotein</keyword>
<evidence type="ECO:0000256" key="3">
    <source>
        <dbReference type="PIRSR" id="PIRSR000137-2"/>
    </source>
</evidence>
<feature type="domain" description="Glucose-methanol-choline oxidoreductase N-terminal" evidence="7">
    <location>
        <begin position="330"/>
        <end position="344"/>
    </location>
</feature>
<dbReference type="AlphaFoldDB" id="A0A9N9SI77"/>
<dbReference type="SUPFAM" id="SSF51905">
    <property type="entry name" value="FAD/NAD(P)-binding domain"/>
    <property type="match status" value="1"/>
</dbReference>
<reference evidence="8" key="1">
    <citation type="submission" date="2022-01" db="EMBL/GenBank/DDBJ databases">
        <authorList>
            <person name="King R."/>
        </authorList>
    </citation>
    <scope>NUCLEOTIDE SEQUENCE</scope>
</reference>
<keyword evidence="9" id="KW-1185">Reference proteome</keyword>
<dbReference type="InterPro" id="IPR012132">
    <property type="entry name" value="GMC_OxRdtase"/>
</dbReference>
<protein>
    <recommendedName>
        <fullName evidence="6 7">Glucose-methanol-choline oxidoreductase N-terminal domain-containing protein</fullName>
    </recommendedName>
</protein>
<evidence type="ECO:0000259" key="6">
    <source>
        <dbReference type="PROSITE" id="PS00623"/>
    </source>
</evidence>
<evidence type="ECO:0000259" key="7">
    <source>
        <dbReference type="PROSITE" id="PS00624"/>
    </source>
</evidence>
<feature type="signal peptide" evidence="5">
    <location>
        <begin position="1"/>
        <end position="20"/>
    </location>
</feature>
<accession>A0A9N9SI77</accession>
<gene>
    <name evidence="8" type="ORF">PHAECO_LOCUS11969</name>
</gene>
<evidence type="ECO:0000256" key="2">
    <source>
        <dbReference type="PIRSR" id="PIRSR000137-1"/>
    </source>
</evidence>
<dbReference type="PANTHER" id="PTHR11552">
    <property type="entry name" value="GLUCOSE-METHANOL-CHOLINE GMC OXIDOREDUCTASE"/>
    <property type="match status" value="1"/>
</dbReference>
<proteinExistence type="inferred from homology"/>
<dbReference type="Pfam" id="PF05199">
    <property type="entry name" value="GMC_oxred_C"/>
    <property type="match status" value="1"/>
</dbReference>
<dbReference type="Gene3D" id="3.30.560.10">
    <property type="entry name" value="Glucose Oxidase, domain 3"/>
    <property type="match status" value="1"/>
</dbReference>
<evidence type="ECO:0000313" key="8">
    <source>
        <dbReference type="EMBL" id="CAG9824320.1"/>
    </source>
</evidence>
<organism evidence="8 9">
    <name type="scientific">Phaedon cochleariae</name>
    <name type="common">Mustard beetle</name>
    <dbReference type="NCBI Taxonomy" id="80249"/>
    <lineage>
        <taxon>Eukaryota</taxon>
        <taxon>Metazoa</taxon>
        <taxon>Ecdysozoa</taxon>
        <taxon>Arthropoda</taxon>
        <taxon>Hexapoda</taxon>
        <taxon>Insecta</taxon>
        <taxon>Pterygota</taxon>
        <taxon>Neoptera</taxon>
        <taxon>Endopterygota</taxon>
        <taxon>Coleoptera</taxon>
        <taxon>Polyphaga</taxon>
        <taxon>Cucujiformia</taxon>
        <taxon>Chrysomeloidea</taxon>
        <taxon>Chrysomelidae</taxon>
        <taxon>Chrysomelinae</taxon>
        <taxon>Chrysomelini</taxon>
        <taxon>Phaedon</taxon>
    </lineage>
</organism>
<dbReference type="InterPro" id="IPR007867">
    <property type="entry name" value="GMC_OxRtase_C"/>
</dbReference>
<sequence length="640" mass="71656">MKIYMISLACITLLVPAANGNYVILGHIIDFVLNSLRKVPEIIPLYPQPKYVDDNPTYDFIIVGSGPTGSVLANRLTEIAEWNVLLLESGEEPGIITDVPFLCGPLEFTEYNWGYKSEPQSGFCRGCTDGRLEWPHGNALGGSSIINYMIFCRGNRLDYDRWAGEGNPGWSFADVFPYFLKSEDARLARSDRNYHRQGGYLTITDVPVRTKAADAFVEAAQEAGHPYTDYNGARQLGVGIEENMKKGIKALNIFKVSYIQANLRNGRRCSSEKAFLRPIRKRENLEIQTGSRVVRILIDSGTKRAYGVEYVRKGETHYAIAEKEIILSAGALNTPQLLMLSGIGPEEHLQDLGIPILQNLPVGEIMYDHATFPGIFFRVNESIPFNQVEALLSPASYIDFKRGRGPFTTLGGCEVIMYIRTDVSTDPDQSYPDMELLMVGGSINTDFGTIYRRIFNIPPETYDKIWKPLEGKPVYQVFPMLVHPKSRGFIKLESRNPFDAPKFFANYLSDPDDTDIRTFIAAIREIQRINQSPAMQKYDSTLVDTPLPGCEREIFNTDEYWACALRTLIGSLYHQVSTCKMGPKTDPEAVVDPRLRVYGVAGLRVADTSIIPHPVTAHTAGPAYMVGEKAADIIKEDWNP</sequence>
<comment type="cofactor">
    <cofactor evidence="3">
        <name>FAD</name>
        <dbReference type="ChEBI" id="CHEBI:57692"/>
    </cofactor>
</comment>
<dbReference type="InterPro" id="IPR036188">
    <property type="entry name" value="FAD/NAD-bd_sf"/>
</dbReference>
<dbReference type="PIRSF" id="PIRSF000137">
    <property type="entry name" value="Alcohol_oxidase"/>
    <property type="match status" value="1"/>
</dbReference>
<dbReference type="OrthoDB" id="269227at2759"/>
<keyword evidence="3 4" id="KW-0274">FAD</keyword>
<dbReference type="EMBL" id="OU896714">
    <property type="protein sequence ID" value="CAG9824320.1"/>
    <property type="molecule type" value="Genomic_DNA"/>
</dbReference>
<feature type="active site" description="Proton acceptor" evidence="2">
    <location>
        <position position="618"/>
    </location>
</feature>
<dbReference type="PROSITE" id="PS00623">
    <property type="entry name" value="GMC_OXRED_1"/>
    <property type="match status" value="1"/>
</dbReference>
<evidence type="ECO:0000313" key="9">
    <source>
        <dbReference type="Proteomes" id="UP001153737"/>
    </source>
</evidence>
<dbReference type="PANTHER" id="PTHR11552:SF208">
    <property type="entry name" value="RE36204P-RELATED"/>
    <property type="match status" value="1"/>
</dbReference>
<keyword evidence="5" id="KW-0732">Signal</keyword>
<dbReference type="GO" id="GO:0050660">
    <property type="term" value="F:flavin adenine dinucleotide binding"/>
    <property type="evidence" value="ECO:0007669"/>
    <property type="project" value="InterPro"/>
</dbReference>
<name>A0A9N9SI77_PHACE</name>
<dbReference type="GO" id="GO:0016614">
    <property type="term" value="F:oxidoreductase activity, acting on CH-OH group of donors"/>
    <property type="evidence" value="ECO:0007669"/>
    <property type="project" value="InterPro"/>
</dbReference>
<dbReference type="PROSITE" id="PS00624">
    <property type="entry name" value="GMC_OXRED_2"/>
    <property type="match status" value="1"/>
</dbReference>
<feature type="chain" id="PRO_5040516697" description="Glucose-methanol-choline oxidoreductase N-terminal domain-containing protein" evidence="5">
    <location>
        <begin position="21"/>
        <end position="640"/>
    </location>
</feature>
<dbReference type="InterPro" id="IPR000172">
    <property type="entry name" value="GMC_OxRdtase_N"/>
</dbReference>
<dbReference type="Pfam" id="PF00732">
    <property type="entry name" value="GMC_oxred_N"/>
    <property type="match status" value="1"/>
</dbReference>
<reference evidence="8" key="2">
    <citation type="submission" date="2022-10" db="EMBL/GenBank/DDBJ databases">
        <authorList>
            <consortium name="ENA_rothamsted_submissions"/>
            <consortium name="culmorum"/>
            <person name="King R."/>
        </authorList>
    </citation>
    <scope>NUCLEOTIDE SEQUENCE</scope>
</reference>
<feature type="binding site" evidence="3">
    <location>
        <position position="293"/>
    </location>
    <ligand>
        <name>FAD</name>
        <dbReference type="ChEBI" id="CHEBI:57692"/>
    </ligand>
</feature>
<dbReference type="Gene3D" id="3.50.50.60">
    <property type="entry name" value="FAD/NAD(P)-binding domain"/>
    <property type="match status" value="1"/>
</dbReference>
<feature type="domain" description="Glucose-methanol-choline oxidoreductase N-terminal" evidence="6">
    <location>
        <begin position="137"/>
        <end position="160"/>
    </location>
</feature>
<dbReference type="SUPFAM" id="SSF54373">
    <property type="entry name" value="FAD-linked reductases, C-terminal domain"/>
    <property type="match status" value="1"/>
</dbReference>
<evidence type="ECO:0000256" key="4">
    <source>
        <dbReference type="RuleBase" id="RU003968"/>
    </source>
</evidence>
<evidence type="ECO:0000256" key="1">
    <source>
        <dbReference type="ARBA" id="ARBA00010790"/>
    </source>
</evidence>